<dbReference type="EMBL" id="MU274910">
    <property type="protein sequence ID" value="KAI0089402.1"/>
    <property type="molecule type" value="Genomic_DNA"/>
</dbReference>
<gene>
    <name evidence="1" type="ORF">BDY19DRAFT_101880</name>
</gene>
<organism evidence="1 2">
    <name type="scientific">Irpex rosettiformis</name>
    <dbReference type="NCBI Taxonomy" id="378272"/>
    <lineage>
        <taxon>Eukaryota</taxon>
        <taxon>Fungi</taxon>
        <taxon>Dikarya</taxon>
        <taxon>Basidiomycota</taxon>
        <taxon>Agaricomycotina</taxon>
        <taxon>Agaricomycetes</taxon>
        <taxon>Polyporales</taxon>
        <taxon>Irpicaceae</taxon>
        <taxon>Irpex</taxon>
    </lineage>
</organism>
<accession>A0ACB8U4U4</accession>
<protein>
    <submittedName>
        <fullName evidence="1">Uncharacterized protein</fullName>
    </submittedName>
</protein>
<sequence>MMVLSDDPSEDLLSLKSLAEDISNRIESSLHCLSTHKAKPSVAAALKDIDNTLSIARSRLREVYNSTLSVNRLPPEILTTIFKFLSPSRELPPTPTSHLPPPFSDATHIKLWVRQMTHICRYWRNAAFGTSLLWGSIIFGSGELLDDDNLPYTSLRRAHNSPLDITIHPAADSGIQNAWTYLTPLAERFRQLHIRNIPLAVLDTWSSPLENVAVPMLETLRIRALSPRMLREGSNFPRLPQLFKGYTPKLKHLDISGYTVWANRFHNLTTLRLSYQSYTLGDLTHFFALLQTSLSLERLMCSHCEFRRETIPHPQPSASPLERRFVPLHNLRQLTLLDSEAEFMSEVLSRLDVPSKNILILCGGCYPSARSMNTVFPRKEQSRIRAFDCVTSLHIQLSLEAGLARVNATGPSNAIQLLFNYVCYASMDVPIGLPEIFPFRALRELKLSGFDYYNDAAVWSTVFLCMPLLSTLVLHLFPGKADTWLNALAPVWSNGERRCPAHNLTNLYIYPPVHEALSATVSATRQRHEVLGHSLKRLFIMLPCDEEPEEYTVVYQTAFWSWKRNHEELKTAIEEVIFEEGDGYHVQDAPEVVRPYMFQAQLDTWS</sequence>
<proteinExistence type="predicted"/>
<reference evidence="1" key="1">
    <citation type="journal article" date="2021" name="Environ. Microbiol.">
        <title>Gene family expansions and transcriptome signatures uncover fungal adaptations to wood decay.</title>
        <authorList>
            <person name="Hage H."/>
            <person name="Miyauchi S."/>
            <person name="Viragh M."/>
            <person name="Drula E."/>
            <person name="Min B."/>
            <person name="Chaduli D."/>
            <person name="Navarro D."/>
            <person name="Favel A."/>
            <person name="Norest M."/>
            <person name="Lesage-Meessen L."/>
            <person name="Balint B."/>
            <person name="Merenyi Z."/>
            <person name="de Eugenio L."/>
            <person name="Morin E."/>
            <person name="Martinez A.T."/>
            <person name="Baldrian P."/>
            <person name="Stursova M."/>
            <person name="Martinez M.J."/>
            <person name="Novotny C."/>
            <person name="Magnuson J.K."/>
            <person name="Spatafora J.W."/>
            <person name="Maurice S."/>
            <person name="Pangilinan J."/>
            <person name="Andreopoulos W."/>
            <person name="LaButti K."/>
            <person name="Hundley H."/>
            <person name="Na H."/>
            <person name="Kuo A."/>
            <person name="Barry K."/>
            <person name="Lipzen A."/>
            <person name="Henrissat B."/>
            <person name="Riley R."/>
            <person name="Ahrendt S."/>
            <person name="Nagy L.G."/>
            <person name="Grigoriev I.V."/>
            <person name="Martin F."/>
            <person name="Rosso M.N."/>
        </authorList>
    </citation>
    <scope>NUCLEOTIDE SEQUENCE</scope>
    <source>
        <strain evidence="1">CBS 384.51</strain>
    </source>
</reference>
<evidence type="ECO:0000313" key="1">
    <source>
        <dbReference type="EMBL" id="KAI0089402.1"/>
    </source>
</evidence>
<keyword evidence="2" id="KW-1185">Reference proteome</keyword>
<dbReference type="Proteomes" id="UP001055072">
    <property type="component" value="Unassembled WGS sequence"/>
</dbReference>
<name>A0ACB8U4U4_9APHY</name>
<evidence type="ECO:0000313" key="2">
    <source>
        <dbReference type="Proteomes" id="UP001055072"/>
    </source>
</evidence>
<comment type="caution">
    <text evidence="1">The sequence shown here is derived from an EMBL/GenBank/DDBJ whole genome shotgun (WGS) entry which is preliminary data.</text>
</comment>